<dbReference type="GeneID" id="301330914"/>
<dbReference type="InterPro" id="IPR045229">
    <property type="entry name" value="TPP_enz"/>
</dbReference>
<feature type="domain" description="Thiamine pyrophosphate enzyme N-terminal TPP-binding" evidence="3">
    <location>
        <begin position="10"/>
        <end position="110"/>
    </location>
</feature>
<feature type="compositionally biased region" description="Low complexity" evidence="2">
    <location>
        <begin position="183"/>
        <end position="198"/>
    </location>
</feature>
<protein>
    <submittedName>
        <fullName evidence="4">Thiamine pyrophosphate-binding protein</fullName>
    </submittedName>
</protein>
<dbReference type="RefSeq" id="WP_277410867.1">
    <property type="nucleotide sequence ID" value="NZ_CP114203.1"/>
</dbReference>
<evidence type="ECO:0000256" key="1">
    <source>
        <dbReference type="ARBA" id="ARBA00007812"/>
    </source>
</evidence>
<proteinExistence type="inferred from homology"/>
<comment type="similarity">
    <text evidence="1">Belongs to the TPP enzyme family.</text>
</comment>
<keyword evidence="5" id="KW-1185">Reference proteome</keyword>
<sequence length="355" mass="36681">MAVQRIPAVRAAVQIMKDEGVGTVFSCSGAALLPLYAAMEAGGIGRLPVRREEAAAHMAFGWARTSGRPGVAAVAAGPGAARLVTGLDAARQDAVPLVCITGRADTGPDGSPHHATCRPPDLVRLAGPVTKRAERIEDPARLPGAFREAFRIAREGRPGPVLIDVPAEWAVAEIGYDAERDAGAGFRPPRAGPVRGAAPRPPVPASGVPAEIAGLFAPDAHVVSGTAGACARSGPPGWEVPAAIGVRTALDSLGEREAEVVAVIDSQDLPALAEELATAAQHSVPFVLIMLTPVLTPPGHEPDFPDHVKLVEAYGCAGRYLAGPADPAELRSAAEWARKEAVSTRRPVLLEVRAV</sequence>
<name>A0ABY7IX51_STRNI</name>
<evidence type="ECO:0000313" key="4">
    <source>
        <dbReference type="EMBL" id="WAU03569.1"/>
    </source>
</evidence>
<gene>
    <name evidence="4" type="ORF">STRNI_001723</name>
</gene>
<accession>A0ABY7IX51</accession>
<dbReference type="Proteomes" id="UP001210169">
    <property type="component" value="Chromosome"/>
</dbReference>
<dbReference type="Gene3D" id="3.40.50.970">
    <property type="match status" value="2"/>
</dbReference>
<reference evidence="4 5" key="1">
    <citation type="submission" date="2022-12" db="EMBL/GenBank/DDBJ databases">
        <authorList>
            <person name="Ruckert C."/>
            <person name="Busche T."/>
            <person name="Kalinowski J."/>
            <person name="Wittmann C."/>
        </authorList>
    </citation>
    <scope>NUCLEOTIDE SEQUENCE [LARGE SCALE GENOMIC DNA]</scope>
    <source>
        <strain evidence="4 5">DSM 40276</strain>
    </source>
</reference>
<evidence type="ECO:0000259" key="3">
    <source>
        <dbReference type="Pfam" id="PF02776"/>
    </source>
</evidence>
<feature type="region of interest" description="Disordered" evidence="2">
    <location>
        <begin position="182"/>
        <end position="203"/>
    </location>
</feature>
<dbReference type="PANTHER" id="PTHR18968:SF13">
    <property type="entry name" value="ACETOLACTATE SYNTHASE CATALYTIC SUBUNIT, MITOCHONDRIAL"/>
    <property type="match status" value="1"/>
</dbReference>
<dbReference type="CDD" id="cd07035">
    <property type="entry name" value="TPP_PYR_POX_like"/>
    <property type="match status" value="1"/>
</dbReference>
<dbReference type="Pfam" id="PF02776">
    <property type="entry name" value="TPP_enzyme_N"/>
    <property type="match status" value="1"/>
</dbReference>
<dbReference type="EMBL" id="CP114203">
    <property type="protein sequence ID" value="WAU03569.1"/>
    <property type="molecule type" value="Genomic_DNA"/>
</dbReference>
<dbReference type="InterPro" id="IPR012001">
    <property type="entry name" value="Thiamin_PyroP_enz_TPP-bd_dom"/>
</dbReference>
<evidence type="ECO:0000256" key="2">
    <source>
        <dbReference type="SAM" id="MobiDB-lite"/>
    </source>
</evidence>
<dbReference type="PANTHER" id="PTHR18968">
    <property type="entry name" value="THIAMINE PYROPHOSPHATE ENZYMES"/>
    <property type="match status" value="1"/>
</dbReference>
<evidence type="ECO:0000313" key="5">
    <source>
        <dbReference type="Proteomes" id="UP001210169"/>
    </source>
</evidence>
<dbReference type="InterPro" id="IPR029061">
    <property type="entry name" value="THDP-binding"/>
</dbReference>
<organism evidence="4 5">
    <name type="scientific">Streptomyces nigrescens</name>
    <dbReference type="NCBI Taxonomy" id="1920"/>
    <lineage>
        <taxon>Bacteria</taxon>
        <taxon>Bacillati</taxon>
        <taxon>Actinomycetota</taxon>
        <taxon>Actinomycetes</taxon>
        <taxon>Kitasatosporales</taxon>
        <taxon>Streptomycetaceae</taxon>
        <taxon>Streptomyces</taxon>
    </lineage>
</organism>
<dbReference type="SUPFAM" id="SSF52518">
    <property type="entry name" value="Thiamin diphosphate-binding fold (THDP-binding)"/>
    <property type="match status" value="2"/>
</dbReference>